<dbReference type="InterPro" id="IPR000432">
    <property type="entry name" value="DNA_mismatch_repair_MutS_C"/>
</dbReference>
<dbReference type="GO" id="GO:0006298">
    <property type="term" value="P:mismatch repair"/>
    <property type="evidence" value="ECO:0007669"/>
    <property type="project" value="InterPro"/>
</dbReference>
<keyword evidence="5 8" id="KW-0067">ATP-binding</keyword>
<dbReference type="SMART" id="SM00534">
    <property type="entry name" value="MUTSac"/>
    <property type="match status" value="1"/>
</dbReference>
<dbReference type="NCBIfam" id="TIGR01069">
    <property type="entry name" value="mutS2"/>
    <property type="match status" value="1"/>
</dbReference>
<dbReference type="PROSITE" id="PS50828">
    <property type="entry name" value="SMR"/>
    <property type="match status" value="1"/>
</dbReference>
<dbReference type="GO" id="GO:0045910">
    <property type="term" value="P:negative regulation of DNA recombination"/>
    <property type="evidence" value="ECO:0007669"/>
    <property type="project" value="InterPro"/>
</dbReference>
<dbReference type="SUPFAM" id="SSF160443">
    <property type="entry name" value="SMR domain-like"/>
    <property type="match status" value="1"/>
</dbReference>
<evidence type="ECO:0000313" key="11">
    <source>
        <dbReference type="EMBL" id="HIT85314.1"/>
    </source>
</evidence>
<keyword evidence="2 8" id="KW-0699">rRNA-binding</keyword>
<dbReference type="InterPro" id="IPR036187">
    <property type="entry name" value="DNA_mismatch_repair_MutS_sf"/>
</dbReference>
<evidence type="ECO:0000256" key="5">
    <source>
        <dbReference type="ARBA" id="ARBA00022840"/>
    </source>
</evidence>
<dbReference type="GO" id="GO:0140664">
    <property type="term" value="F:ATP-dependent DNA damage sensor activity"/>
    <property type="evidence" value="ECO:0007669"/>
    <property type="project" value="InterPro"/>
</dbReference>
<accession>A0A9D1H4Z7</accession>
<evidence type="ECO:0000313" key="12">
    <source>
        <dbReference type="Proteomes" id="UP000824165"/>
    </source>
</evidence>
<feature type="binding site" evidence="8">
    <location>
        <begin position="334"/>
        <end position="341"/>
    </location>
    <ligand>
        <name>ATP</name>
        <dbReference type="ChEBI" id="CHEBI:30616"/>
    </ligand>
</feature>
<gene>
    <name evidence="8" type="primary">mutS2</name>
    <name evidence="8" type="synonym">rqcU</name>
    <name evidence="11" type="ORF">IAA60_05340</name>
</gene>
<dbReference type="EC" id="3.6.4.-" evidence="8"/>
<dbReference type="Proteomes" id="UP000824165">
    <property type="component" value="Unassembled WGS sequence"/>
</dbReference>
<dbReference type="PANTHER" id="PTHR48466:SF2">
    <property type="entry name" value="OS10G0509000 PROTEIN"/>
    <property type="match status" value="1"/>
</dbReference>
<comment type="similarity">
    <text evidence="8">Belongs to the DNA mismatch repair MutS family. MutS2 subfamily.</text>
</comment>
<dbReference type="GO" id="GO:0072344">
    <property type="term" value="P:rescue of stalled ribosome"/>
    <property type="evidence" value="ECO:0007669"/>
    <property type="project" value="UniProtKB-UniRule"/>
</dbReference>
<evidence type="ECO:0000256" key="4">
    <source>
        <dbReference type="ARBA" id="ARBA00022801"/>
    </source>
</evidence>
<evidence type="ECO:0000256" key="6">
    <source>
        <dbReference type="ARBA" id="ARBA00022884"/>
    </source>
</evidence>
<feature type="domain" description="Smr" evidence="10">
    <location>
        <begin position="723"/>
        <end position="798"/>
    </location>
</feature>
<dbReference type="CDD" id="cd03280">
    <property type="entry name" value="ABC_MutS2"/>
    <property type="match status" value="1"/>
</dbReference>
<keyword evidence="6 8" id="KW-0694">RNA-binding</keyword>
<dbReference type="GO" id="GO:0030983">
    <property type="term" value="F:mismatched DNA binding"/>
    <property type="evidence" value="ECO:0007669"/>
    <property type="project" value="InterPro"/>
</dbReference>
<evidence type="ECO:0000256" key="9">
    <source>
        <dbReference type="SAM" id="Coils"/>
    </source>
</evidence>
<dbReference type="SUPFAM" id="SSF52540">
    <property type="entry name" value="P-loop containing nucleoside triphosphate hydrolases"/>
    <property type="match status" value="1"/>
</dbReference>
<reference evidence="11" key="2">
    <citation type="journal article" date="2021" name="PeerJ">
        <title>Extensive microbial diversity within the chicken gut microbiome revealed by metagenomics and culture.</title>
        <authorList>
            <person name="Gilroy R."/>
            <person name="Ravi A."/>
            <person name="Getino M."/>
            <person name="Pursley I."/>
            <person name="Horton D.L."/>
            <person name="Alikhan N.F."/>
            <person name="Baker D."/>
            <person name="Gharbi K."/>
            <person name="Hall N."/>
            <person name="Watson M."/>
            <person name="Adriaenssens E.M."/>
            <person name="Foster-Nyarko E."/>
            <person name="Jarju S."/>
            <person name="Secka A."/>
            <person name="Antonio M."/>
            <person name="Oren A."/>
            <person name="Chaudhuri R.R."/>
            <person name="La Ragione R."/>
            <person name="Hildebrand F."/>
            <person name="Pallen M.J."/>
        </authorList>
    </citation>
    <scope>NUCLEOTIDE SEQUENCE</scope>
    <source>
        <strain evidence="11">CHK181-108</strain>
    </source>
</reference>
<reference evidence="11" key="1">
    <citation type="submission" date="2020-10" db="EMBL/GenBank/DDBJ databases">
        <authorList>
            <person name="Gilroy R."/>
        </authorList>
    </citation>
    <scope>NUCLEOTIDE SEQUENCE</scope>
    <source>
        <strain evidence="11">CHK181-108</strain>
    </source>
</reference>
<organism evidence="11 12">
    <name type="scientific">Candidatus Ornithomonoglobus intestinigallinarum</name>
    <dbReference type="NCBI Taxonomy" id="2840894"/>
    <lineage>
        <taxon>Bacteria</taxon>
        <taxon>Bacillati</taxon>
        <taxon>Bacillota</taxon>
        <taxon>Clostridia</taxon>
        <taxon>Candidatus Ornithomonoglobus</taxon>
    </lineage>
</organism>
<dbReference type="Pfam" id="PF00488">
    <property type="entry name" value="MutS_V"/>
    <property type="match status" value="1"/>
</dbReference>
<comment type="caution">
    <text evidence="11">The sequence shown here is derived from an EMBL/GenBank/DDBJ whole genome shotgun (WGS) entry which is preliminary data.</text>
</comment>
<dbReference type="HAMAP" id="MF_00092">
    <property type="entry name" value="MutS2"/>
    <property type="match status" value="1"/>
</dbReference>
<dbReference type="Pfam" id="PF01713">
    <property type="entry name" value="Smr"/>
    <property type="match status" value="1"/>
</dbReference>
<evidence type="ECO:0000259" key="10">
    <source>
        <dbReference type="PROSITE" id="PS50828"/>
    </source>
</evidence>
<dbReference type="EMBL" id="DVLU01000051">
    <property type="protein sequence ID" value="HIT85314.1"/>
    <property type="molecule type" value="Genomic_DNA"/>
</dbReference>
<dbReference type="Pfam" id="PF20297">
    <property type="entry name" value="MSSS"/>
    <property type="match status" value="1"/>
</dbReference>
<dbReference type="GO" id="GO:0043023">
    <property type="term" value="F:ribosomal large subunit binding"/>
    <property type="evidence" value="ECO:0007669"/>
    <property type="project" value="UniProtKB-UniRule"/>
</dbReference>
<keyword evidence="4 8" id="KW-0378">Hydrolase</keyword>
<dbReference type="InterPro" id="IPR046893">
    <property type="entry name" value="MSSS"/>
</dbReference>
<dbReference type="SUPFAM" id="SSF48334">
    <property type="entry name" value="DNA repair protein MutS, domain III"/>
    <property type="match status" value="1"/>
</dbReference>
<evidence type="ECO:0000256" key="1">
    <source>
        <dbReference type="ARBA" id="ARBA00022722"/>
    </source>
</evidence>
<keyword evidence="1 8" id="KW-0540">Nuclease</keyword>
<dbReference type="InterPro" id="IPR007696">
    <property type="entry name" value="DNA_mismatch_repair_MutS_core"/>
</dbReference>
<dbReference type="InterPro" id="IPR002625">
    <property type="entry name" value="Smr_dom"/>
</dbReference>
<dbReference type="InterPro" id="IPR027417">
    <property type="entry name" value="P-loop_NTPase"/>
</dbReference>
<dbReference type="GO" id="GO:0019843">
    <property type="term" value="F:rRNA binding"/>
    <property type="evidence" value="ECO:0007669"/>
    <property type="project" value="UniProtKB-UniRule"/>
</dbReference>
<dbReference type="Gene3D" id="3.40.50.300">
    <property type="entry name" value="P-loop containing nucleotide triphosphate hydrolases"/>
    <property type="match status" value="1"/>
</dbReference>
<dbReference type="SMART" id="SM00533">
    <property type="entry name" value="MUTSd"/>
    <property type="match status" value="1"/>
</dbReference>
<keyword evidence="3 8" id="KW-0547">Nucleotide-binding</keyword>
<evidence type="ECO:0000256" key="3">
    <source>
        <dbReference type="ARBA" id="ARBA00022741"/>
    </source>
</evidence>
<dbReference type="GO" id="GO:0005524">
    <property type="term" value="F:ATP binding"/>
    <property type="evidence" value="ECO:0007669"/>
    <property type="project" value="UniProtKB-UniRule"/>
</dbReference>
<evidence type="ECO:0000256" key="8">
    <source>
        <dbReference type="HAMAP-Rule" id="MF_00092"/>
    </source>
</evidence>
<dbReference type="FunFam" id="3.40.50.300:FF:000830">
    <property type="entry name" value="Endonuclease MutS2"/>
    <property type="match status" value="1"/>
</dbReference>
<dbReference type="InterPro" id="IPR005747">
    <property type="entry name" value="MutS2"/>
</dbReference>
<dbReference type="GO" id="GO:0004519">
    <property type="term" value="F:endonuclease activity"/>
    <property type="evidence" value="ECO:0007669"/>
    <property type="project" value="UniProtKB-UniRule"/>
</dbReference>
<feature type="coiled-coil region" evidence="9">
    <location>
        <begin position="522"/>
        <end position="599"/>
    </location>
</feature>
<dbReference type="SMART" id="SM00463">
    <property type="entry name" value="SMR"/>
    <property type="match status" value="1"/>
</dbReference>
<evidence type="ECO:0000256" key="7">
    <source>
        <dbReference type="ARBA" id="ARBA00023125"/>
    </source>
</evidence>
<keyword evidence="9" id="KW-0175">Coiled coil</keyword>
<dbReference type="GO" id="GO:0016887">
    <property type="term" value="F:ATP hydrolysis activity"/>
    <property type="evidence" value="ECO:0007669"/>
    <property type="project" value="InterPro"/>
</dbReference>
<keyword evidence="7 8" id="KW-0238">DNA-binding</keyword>
<comment type="function">
    <text evidence="8">Acts as a ribosome collision sensor, splitting the ribosome into its 2 subunits. Detects stalled/collided 70S ribosomes which it binds and splits by an ATP-hydrolysis driven conformational change. Acts upstream of the ribosome quality control system (RQC), a ribosome-associated complex that mediates the extraction of incompletely synthesized nascent chains from stalled ribosomes and their subsequent degradation. Probably generates substrates for RQC.</text>
</comment>
<proteinExistence type="inferred from homology"/>
<sequence length="798" mass="88561">MEALKAYKTLEFDKILERLAGYTESESVKNRIRSLEPSASVSEALTRQRETTEAVTTILKLGAPPVSLSVPNVTGAVKRAEMGGVLQAKELMAISRALYAARRMKSYLDETAEECEILRGIGEGIITAKALEDKINSCIVSETEIADDASPELGTIRRKMRSLNGRIRETLNSMIHSAHYKKFLQDPIVTMRSDRFVIPVKSEYKGEVSGIVHDTSSTGATLFIEPMSVVQSNNEIRDLMNKEQLEIERILGELTAAAAENSHAVFVAERSVRELDFMFCKGRMSIDTDAREPRLNDEGRIVLKKARHPLIDKEKVVANDIELGGKFDTLVVTGPNTGGKTVTLKTVGLFSLMAACGLHISAADNSEAAVFDNVFADIGDEQSIEQSLSTFSSHMVNTVDILNSIEGSCLALFDELGAGTDPTEGAALAIAILEYLRARGVRTVATTHYSELKLFALSTEGVENASCEFDVATLRPTYKLNIGVPGKSNAFAISRRLGLNESVLSRANDILSDEDIKFEDVITDLEQNRARARKDADEAARNKRELAELRKKLEEERIKLKESKSRILDDARREAKILVMDAKEEANSIIRDLEQMRRRGIKAGEHFDEKTSRAREKLKKREDSIDEAMARAAKPKKTYAEPPKDLKPGALVKIVDMNQEATVLNPPDKNGKVRVQAGIIKMDVHITNLRKIDEKQKSKELADKYVKATRSFDSKTKSVSTEVDVRGQSFQEAWDNVEKFLDDCYLAGMSPVSIIHGKGTGVLRRGIQDNLRRLKYVKSYRNGRYGEGEDGVTIVELK</sequence>
<comment type="function">
    <text evidence="8">Endonuclease that is involved in the suppression of homologous recombination and thus may have a key role in the control of bacterial genetic diversity.</text>
</comment>
<protein>
    <recommendedName>
        <fullName evidence="8">Endonuclease MutS2</fullName>
        <ecNumber evidence="8">3.1.-.-</ecNumber>
    </recommendedName>
    <alternativeName>
        <fullName evidence="8">Ribosome-associated protein quality control-upstream factor</fullName>
        <shortName evidence="8">RQC-upstream factor</shortName>
        <shortName evidence="8">RqcU</shortName>
        <ecNumber evidence="8">3.6.4.-</ecNumber>
    </alternativeName>
</protein>
<dbReference type="AlphaFoldDB" id="A0A9D1H4Z7"/>
<evidence type="ECO:0000256" key="2">
    <source>
        <dbReference type="ARBA" id="ARBA00022730"/>
    </source>
</evidence>
<dbReference type="PANTHER" id="PTHR48466">
    <property type="entry name" value="OS10G0509000 PROTEIN-RELATED"/>
    <property type="match status" value="1"/>
</dbReference>
<dbReference type="InterPro" id="IPR045076">
    <property type="entry name" value="MutS"/>
</dbReference>
<dbReference type="Gene3D" id="3.30.1370.110">
    <property type="match status" value="1"/>
</dbReference>
<dbReference type="EC" id="3.1.-.-" evidence="8"/>
<dbReference type="InterPro" id="IPR036063">
    <property type="entry name" value="Smr_dom_sf"/>
</dbReference>
<name>A0A9D1H4Z7_9FIRM</name>
<keyword evidence="8 11" id="KW-0255">Endonuclease</keyword>
<dbReference type="PIRSF" id="PIRSF005814">
    <property type="entry name" value="MutS_YshD"/>
    <property type="match status" value="1"/>
</dbReference>
<comment type="subunit">
    <text evidence="8">Homodimer. Binds to stalled ribosomes, contacting rRNA.</text>
</comment>